<accession>W3XHW7</accession>
<gene>
    <name evidence="4" type="ORF">PFICI_03640</name>
</gene>
<feature type="domain" description="Apple" evidence="3">
    <location>
        <begin position="511"/>
        <end position="526"/>
    </location>
</feature>
<dbReference type="KEGG" id="pfy:PFICI_03640"/>
<evidence type="ECO:0000313" key="5">
    <source>
        <dbReference type="Proteomes" id="UP000030651"/>
    </source>
</evidence>
<name>W3XHW7_PESFW</name>
<dbReference type="OrthoDB" id="10452387at2759"/>
<dbReference type="Pfam" id="PF14295">
    <property type="entry name" value="PAN_4"/>
    <property type="match status" value="3"/>
</dbReference>
<evidence type="ECO:0000313" key="4">
    <source>
        <dbReference type="EMBL" id="ETS85615.1"/>
    </source>
</evidence>
<evidence type="ECO:0000259" key="3">
    <source>
        <dbReference type="Pfam" id="PF14295"/>
    </source>
</evidence>
<feature type="region of interest" description="Disordered" evidence="1">
    <location>
        <begin position="62"/>
        <end position="87"/>
    </location>
</feature>
<feature type="signal peptide" evidence="2">
    <location>
        <begin position="1"/>
        <end position="23"/>
    </location>
</feature>
<protein>
    <recommendedName>
        <fullName evidence="3">Apple domain-containing protein</fullName>
    </recommendedName>
</protein>
<organism evidence="4 5">
    <name type="scientific">Pestalotiopsis fici (strain W106-1 / CGMCC3.15140)</name>
    <dbReference type="NCBI Taxonomy" id="1229662"/>
    <lineage>
        <taxon>Eukaryota</taxon>
        <taxon>Fungi</taxon>
        <taxon>Dikarya</taxon>
        <taxon>Ascomycota</taxon>
        <taxon>Pezizomycotina</taxon>
        <taxon>Sordariomycetes</taxon>
        <taxon>Xylariomycetidae</taxon>
        <taxon>Amphisphaeriales</taxon>
        <taxon>Sporocadaceae</taxon>
        <taxon>Pestalotiopsis</taxon>
    </lineage>
</organism>
<keyword evidence="5" id="KW-1185">Reference proteome</keyword>
<feature type="compositionally biased region" description="Basic and acidic residues" evidence="1">
    <location>
        <begin position="72"/>
        <end position="84"/>
    </location>
</feature>
<dbReference type="InParanoid" id="W3XHW7"/>
<feature type="chain" id="PRO_5004835844" description="Apple domain-containing protein" evidence="2">
    <location>
        <begin position="24"/>
        <end position="572"/>
    </location>
</feature>
<sequence length="572" mass="61815">MKSSTVMVTLHCLLLSLLVPASARYHELKGGSGYIYDHKHAIQSTSNVNTQPYSHTGKHAMTGAGTGGFDNGESKSYDEQRESYDASEVPHYLSNEQFVHDSSNDHVPINKGESYDIVDKYNYKTDEDYGHKQGTTSISLVVSDPTDAIPGSTSLTTLISTSFNPSSLTSGLTDASPESTTVLTTASTTLISSRTSVSTTSEALPSTPQDLCSGHDTIIGDVHCLGNFLIGCSTLFNAVNRNTLDLRNVPNVPNKEACHQKCIEDPLCTGWTCILDSVEGLKESGISVGDGYCRHVYSPVELDETEPFTFGDAFGLRGFCDFPIAELASTSTGSATSATTVTLQTVPTSATDICPDLGGQCLDNNYIQCDRVLQDDAGTSIGIDKCIFQPGIKSERACHQTCLLDNKCYGWIMEQVQDFDDFGNGKSYYCCHLNTTVQLPDPLPAKGPFSTFPAYDSYGLKGSCPADVGSICPRAENACVDDFKVRCGRLIFNDVTPLLEGIWQPDIREDLACHQACAEDPDCTTWWGELDPIFNTFTCFRGTSAVAIKTTIAMDQGEEFTSSFYGIRGACG</sequence>
<reference evidence="5" key="1">
    <citation type="journal article" date="2015" name="BMC Genomics">
        <title>Genomic and transcriptomic analysis of the endophytic fungus Pestalotiopsis fici reveals its lifestyle and high potential for synthesis of natural products.</title>
        <authorList>
            <person name="Wang X."/>
            <person name="Zhang X."/>
            <person name="Liu L."/>
            <person name="Xiang M."/>
            <person name="Wang W."/>
            <person name="Sun X."/>
            <person name="Che Y."/>
            <person name="Guo L."/>
            <person name="Liu G."/>
            <person name="Guo L."/>
            <person name="Wang C."/>
            <person name="Yin W.B."/>
            <person name="Stadler M."/>
            <person name="Zhang X."/>
            <person name="Liu X."/>
        </authorList>
    </citation>
    <scope>NUCLEOTIDE SEQUENCE [LARGE SCALE GENOMIC DNA]</scope>
    <source>
        <strain evidence="5">W106-1 / CGMCC3.15140</strain>
    </source>
</reference>
<dbReference type="AlphaFoldDB" id="W3XHW7"/>
<dbReference type="GeneID" id="19268653"/>
<proteinExistence type="predicted"/>
<dbReference type="InterPro" id="IPR003609">
    <property type="entry name" value="Pan_app"/>
</dbReference>
<dbReference type="Proteomes" id="UP000030651">
    <property type="component" value="Unassembled WGS sequence"/>
</dbReference>
<feature type="domain" description="Apple" evidence="3">
    <location>
        <begin position="240"/>
        <end position="272"/>
    </location>
</feature>
<keyword evidence="2" id="KW-0732">Signal</keyword>
<evidence type="ECO:0000256" key="1">
    <source>
        <dbReference type="SAM" id="MobiDB-lite"/>
    </source>
</evidence>
<evidence type="ECO:0000256" key="2">
    <source>
        <dbReference type="SAM" id="SignalP"/>
    </source>
</evidence>
<dbReference type="EMBL" id="KI912110">
    <property type="protein sequence ID" value="ETS85615.1"/>
    <property type="molecule type" value="Genomic_DNA"/>
</dbReference>
<dbReference type="RefSeq" id="XP_007830412.1">
    <property type="nucleotide sequence ID" value="XM_007832221.1"/>
</dbReference>
<dbReference type="HOGENOM" id="CLU_476588_0_0_1"/>
<feature type="domain" description="Apple" evidence="3">
    <location>
        <begin position="393"/>
        <end position="412"/>
    </location>
</feature>